<comment type="caution">
    <text evidence="6">The sequence shown here is derived from an EMBL/GenBank/DDBJ whole genome shotgun (WGS) entry which is preliminary data.</text>
</comment>
<dbReference type="InterPro" id="IPR024738">
    <property type="entry name" value="Hfi1/Tada1"/>
</dbReference>
<feature type="region of interest" description="Disordered" evidence="5">
    <location>
        <begin position="117"/>
        <end position="172"/>
    </location>
</feature>
<dbReference type="Proteomes" id="UP001162031">
    <property type="component" value="Unassembled WGS sequence"/>
</dbReference>
<evidence type="ECO:0000256" key="3">
    <source>
        <dbReference type="ARBA" id="ARBA00023163"/>
    </source>
</evidence>
<dbReference type="PANTHER" id="PTHR21277:SF5">
    <property type="entry name" value="TRANSCRIPTIONAL ADAPTER 1"/>
    <property type="match status" value="1"/>
</dbReference>
<evidence type="ECO:0000256" key="2">
    <source>
        <dbReference type="ARBA" id="ARBA00023015"/>
    </source>
</evidence>
<organism evidence="6 7">
    <name type="scientific">Hyaloperonospora brassicae</name>
    <name type="common">Brassica downy mildew</name>
    <name type="synonym">Peronospora brassicae</name>
    <dbReference type="NCBI Taxonomy" id="162125"/>
    <lineage>
        <taxon>Eukaryota</taxon>
        <taxon>Sar</taxon>
        <taxon>Stramenopiles</taxon>
        <taxon>Oomycota</taxon>
        <taxon>Peronosporomycetes</taxon>
        <taxon>Peronosporales</taxon>
        <taxon>Peronosporaceae</taxon>
        <taxon>Hyaloperonospora</taxon>
    </lineage>
</organism>
<keyword evidence="4" id="KW-0539">Nucleus</keyword>
<dbReference type="PANTHER" id="PTHR21277">
    <property type="entry name" value="TRANSCRIPTIONAL ADAPTER 1"/>
    <property type="match status" value="1"/>
</dbReference>
<keyword evidence="2" id="KW-0805">Transcription regulation</keyword>
<dbReference type="GO" id="GO:0000124">
    <property type="term" value="C:SAGA complex"/>
    <property type="evidence" value="ECO:0007669"/>
    <property type="project" value="TreeGrafter"/>
</dbReference>
<keyword evidence="7" id="KW-1185">Reference proteome</keyword>
<keyword evidence="3" id="KW-0804">Transcription</keyword>
<protein>
    <submittedName>
        <fullName evidence="6">Uncharacterized protein</fullName>
    </submittedName>
</protein>
<proteinExistence type="predicted"/>
<evidence type="ECO:0000256" key="5">
    <source>
        <dbReference type="SAM" id="MobiDB-lite"/>
    </source>
</evidence>
<dbReference type="AlphaFoldDB" id="A0AAV0U648"/>
<dbReference type="Pfam" id="PF12767">
    <property type="entry name" value="SAGA-Tad1"/>
    <property type="match status" value="1"/>
</dbReference>
<dbReference type="GO" id="GO:0006357">
    <property type="term" value="P:regulation of transcription by RNA polymerase II"/>
    <property type="evidence" value="ECO:0007669"/>
    <property type="project" value="TreeGrafter"/>
</dbReference>
<dbReference type="GO" id="GO:0005634">
    <property type="term" value="C:nucleus"/>
    <property type="evidence" value="ECO:0007669"/>
    <property type="project" value="UniProtKB-SubCell"/>
</dbReference>
<evidence type="ECO:0000313" key="7">
    <source>
        <dbReference type="Proteomes" id="UP001162031"/>
    </source>
</evidence>
<evidence type="ECO:0000313" key="6">
    <source>
        <dbReference type="EMBL" id="CAI5731148.1"/>
    </source>
</evidence>
<sequence length="238" mass="25949">MTEAQQRPSRPNVLELKLQLFHRLQRRHRSAWKQYWRSFQRYLVAKLSLDEFHAVAEELLGPDKHLHNKFVLALLSTAYQEAGDVELSRTAQLPLALGTRKSDGCIGEAAAKLSNVADEGADSTRRDGSVLPVQTTKDGGGRHDCGQQNRAASLGRKRSYRSMDAGRGSAEEAARTKLVHLDRDSVHGHDSSDRQSAQLLMGLGKCATTISPSSIGPDPSTISNAGHSTCVSSGVRPQ</sequence>
<feature type="compositionally biased region" description="Polar residues" evidence="5">
    <location>
        <begin position="211"/>
        <end position="232"/>
    </location>
</feature>
<gene>
    <name evidence="6" type="ORF">HBR001_LOCUS5087</name>
</gene>
<evidence type="ECO:0000256" key="1">
    <source>
        <dbReference type="ARBA" id="ARBA00004123"/>
    </source>
</evidence>
<evidence type="ECO:0000256" key="4">
    <source>
        <dbReference type="ARBA" id="ARBA00023242"/>
    </source>
</evidence>
<name>A0AAV0U648_HYABA</name>
<dbReference type="GO" id="GO:0003713">
    <property type="term" value="F:transcription coactivator activity"/>
    <property type="evidence" value="ECO:0007669"/>
    <property type="project" value="TreeGrafter"/>
</dbReference>
<reference evidence="6" key="1">
    <citation type="submission" date="2022-12" db="EMBL/GenBank/DDBJ databases">
        <authorList>
            <person name="Webb A."/>
        </authorList>
    </citation>
    <scope>NUCLEOTIDE SEQUENCE</scope>
    <source>
        <strain evidence="6">Hp1</strain>
    </source>
</reference>
<accession>A0AAV0U648</accession>
<feature type="region of interest" description="Disordered" evidence="5">
    <location>
        <begin position="211"/>
        <end position="238"/>
    </location>
</feature>
<comment type="subcellular location">
    <subcellularLocation>
        <location evidence="1">Nucleus</location>
    </subcellularLocation>
</comment>
<dbReference type="EMBL" id="CANTFL010001078">
    <property type="protein sequence ID" value="CAI5731148.1"/>
    <property type="molecule type" value="Genomic_DNA"/>
</dbReference>